<dbReference type="Gene3D" id="2.40.30.170">
    <property type="match status" value="1"/>
</dbReference>
<sequence>MTTKRIRRDGLVAIALLLVLAACNDTEQQSSSGASAAPARPPSPVSIVTVEPQQIPIVDELPGRIAPTRTAEVRPRVSGIVTERVFTQGSRVEKGDVLYKIDSAPFEVQVKRAEANLKRAQAEQLRAQQDADRQKKLLDRNVVAQQAYDVASAELAQANANVAAAEAELRTAKLDLEYANVTAPISGRIGRALITEGALVSANNSEPLATILQLDPVYADFTQSVREMMSLRKALKMGSLAKDPGEAPVKLVLDDGTEYAHAGTLLFSDTAVDRTTGQVILRAEFPNPDGELLPGLYVRVQIEQGIQNNALAVPRQAVQRDASGNARVFVVDGESKAAVRPVTIGRVAGDSWIVEEGLQAGDKVIVEGFQKIGPGAPVAPQPWKADGTAEGEQPTSAAGDKKAG</sequence>
<evidence type="ECO:0000259" key="8">
    <source>
        <dbReference type="Pfam" id="PF25944"/>
    </source>
</evidence>
<feature type="coiled-coil region" evidence="3">
    <location>
        <begin position="108"/>
        <end position="175"/>
    </location>
</feature>
<dbReference type="FunFam" id="2.40.420.20:FF:000001">
    <property type="entry name" value="Efflux RND transporter periplasmic adaptor subunit"/>
    <property type="match status" value="1"/>
</dbReference>
<evidence type="ECO:0000259" key="9">
    <source>
        <dbReference type="Pfam" id="PF25967"/>
    </source>
</evidence>
<dbReference type="Gene3D" id="2.40.420.20">
    <property type="match status" value="1"/>
</dbReference>
<evidence type="ECO:0000256" key="2">
    <source>
        <dbReference type="ARBA" id="ARBA00009477"/>
    </source>
</evidence>
<dbReference type="GO" id="GO:0022857">
    <property type="term" value="F:transmembrane transporter activity"/>
    <property type="evidence" value="ECO:0007669"/>
    <property type="project" value="InterPro"/>
</dbReference>
<proteinExistence type="inferred from homology"/>
<evidence type="ECO:0000313" key="11">
    <source>
        <dbReference type="Proteomes" id="UP001229244"/>
    </source>
</evidence>
<comment type="similarity">
    <text evidence="2">Belongs to the membrane fusion protein (MFP) (TC 8.A.1) family.</text>
</comment>
<dbReference type="EMBL" id="JAUSUL010000001">
    <property type="protein sequence ID" value="MDQ0313780.1"/>
    <property type="molecule type" value="Genomic_DNA"/>
</dbReference>
<evidence type="ECO:0000313" key="10">
    <source>
        <dbReference type="EMBL" id="MDQ0313780.1"/>
    </source>
</evidence>
<feature type="domain" description="Multidrug resistance protein MdtA-like beta-barrel" evidence="8">
    <location>
        <begin position="216"/>
        <end position="305"/>
    </location>
</feature>
<dbReference type="Pfam" id="PF25967">
    <property type="entry name" value="RND-MFP_C"/>
    <property type="match status" value="1"/>
</dbReference>
<evidence type="ECO:0000256" key="1">
    <source>
        <dbReference type="ARBA" id="ARBA00004196"/>
    </source>
</evidence>
<evidence type="ECO:0000259" key="6">
    <source>
        <dbReference type="Pfam" id="PF25876"/>
    </source>
</evidence>
<dbReference type="GO" id="GO:0005886">
    <property type="term" value="C:plasma membrane"/>
    <property type="evidence" value="ECO:0007669"/>
    <property type="project" value="UniProtKB-SubCell"/>
</dbReference>
<reference evidence="10" key="1">
    <citation type="submission" date="2023-07" db="EMBL/GenBank/DDBJ databases">
        <title>Genomic Encyclopedia of Type Strains, Phase IV (KMG-IV): sequencing the most valuable type-strain genomes for metagenomic binning, comparative biology and taxonomic classification.</title>
        <authorList>
            <person name="Goeker M."/>
        </authorList>
    </citation>
    <scope>NUCLEOTIDE SEQUENCE</scope>
    <source>
        <strain evidence="10">DSM 21202</strain>
    </source>
</reference>
<evidence type="ECO:0000256" key="4">
    <source>
        <dbReference type="SAM" id="MobiDB-lite"/>
    </source>
</evidence>
<dbReference type="Proteomes" id="UP001229244">
    <property type="component" value="Unassembled WGS sequence"/>
</dbReference>
<dbReference type="SUPFAM" id="SSF111369">
    <property type="entry name" value="HlyD-like secretion proteins"/>
    <property type="match status" value="1"/>
</dbReference>
<dbReference type="Pfam" id="PF25944">
    <property type="entry name" value="Beta-barrel_RND"/>
    <property type="match status" value="1"/>
</dbReference>
<dbReference type="Gene3D" id="1.10.287.470">
    <property type="entry name" value="Helix hairpin bin"/>
    <property type="match status" value="1"/>
</dbReference>
<feature type="signal peptide" evidence="5">
    <location>
        <begin position="1"/>
        <end position="24"/>
    </location>
</feature>
<dbReference type="Pfam" id="PF25876">
    <property type="entry name" value="HH_MFP_RND"/>
    <property type="match status" value="1"/>
</dbReference>
<dbReference type="InterPro" id="IPR058627">
    <property type="entry name" value="MdtA-like_C"/>
</dbReference>
<dbReference type="Pfam" id="PF25917">
    <property type="entry name" value="BSH_RND"/>
    <property type="match status" value="1"/>
</dbReference>
<dbReference type="NCBIfam" id="TIGR01730">
    <property type="entry name" value="RND_mfp"/>
    <property type="match status" value="1"/>
</dbReference>
<keyword evidence="11" id="KW-1185">Reference proteome</keyword>
<dbReference type="PANTHER" id="PTHR30158">
    <property type="entry name" value="ACRA/E-RELATED COMPONENT OF DRUG EFFLUX TRANSPORTER"/>
    <property type="match status" value="1"/>
</dbReference>
<gene>
    <name evidence="10" type="ORF">J2S73_000217</name>
</gene>
<dbReference type="InterPro" id="IPR058624">
    <property type="entry name" value="MdtA-like_HH"/>
</dbReference>
<keyword evidence="5" id="KW-0732">Signal</keyword>
<dbReference type="PROSITE" id="PS51257">
    <property type="entry name" value="PROKAR_LIPOPROTEIN"/>
    <property type="match status" value="1"/>
</dbReference>
<organism evidence="10 11">
    <name type="scientific">Amorphus orientalis</name>
    <dbReference type="NCBI Taxonomy" id="649198"/>
    <lineage>
        <taxon>Bacteria</taxon>
        <taxon>Pseudomonadati</taxon>
        <taxon>Pseudomonadota</taxon>
        <taxon>Alphaproteobacteria</taxon>
        <taxon>Hyphomicrobiales</taxon>
        <taxon>Amorphaceae</taxon>
        <taxon>Amorphus</taxon>
    </lineage>
</organism>
<dbReference type="GO" id="GO:0046677">
    <property type="term" value="P:response to antibiotic"/>
    <property type="evidence" value="ECO:0007669"/>
    <property type="project" value="TreeGrafter"/>
</dbReference>
<comment type="caution">
    <text evidence="10">The sequence shown here is derived from an EMBL/GenBank/DDBJ whole genome shotgun (WGS) entry which is preliminary data.</text>
</comment>
<dbReference type="InterPro" id="IPR058625">
    <property type="entry name" value="MdtA-like_BSH"/>
</dbReference>
<evidence type="ECO:0000256" key="5">
    <source>
        <dbReference type="SAM" id="SignalP"/>
    </source>
</evidence>
<name>A0AAE3VL46_9HYPH</name>
<comment type="subcellular location">
    <subcellularLocation>
        <location evidence="1">Cell envelope</location>
    </subcellularLocation>
</comment>
<feature type="region of interest" description="Disordered" evidence="4">
    <location>
        <begin position="375"/>
        <end position="404"/>
    </location>
</feature>
<evidence type="ECO:0000256" key="3">
    <source>
        <dbReference type="SAM" id="Coils"/>
    </source>
</evidence>
<dbReference type="InterPro" id="IPR058626">
    <property type="entry name" value="MdtA-like_b-barrel"/>
</dbReference>
<dbReference type="InterPro" id="IPR006143">
    <property type="entry name" value="RND_pump_MFP"/>
</dbReference>
<evidence type="ECO:0000259" key="7">
    <source>
        <dbReference type="Pfam" id="PF25917"/>
    </source>
</evidence>
<dbReference type="PANTHER" id="PTHR30158:SF3">
    <property type="entry name" value="MULTIDRUG EFFLUX PUMP SUBUNIT ACRA-RELATED"/>
    <property type="match status" value="1"/>
</dbReference>
<feature type="domain" description="Multidrug resistance protein MdtA-like barrel-sandwich hybrid" evidence="7">
    <location>
        <begin position="69"/>
        <end position="211"/>
    </location>
</feature>
<feature type="domain" description="Multidrug resistance protein MdtA-like C-terminal permuted SH3" evidence="9">
    <location>
        <begin position="309"/>
        <end position="371"/>
    </location>
</feature>
<keyword evidence="3" id="KW-0175">Coiled coil</keyword>
<protein>
    <submittedName>
        <fullName evidence="10">Membrane fusion protein (Multidrug efflux system)</fullName>
    </submittedName>
</protein>
<feature type="chain" id="PRO_5042276966" evidence="5">
    <location>
        <begin position="25"/>
        <end position="404"/>
    </location>
</feature>
<feature type="domain" description="Multidrug resistance protein MdtA-like alpha-helical hairpin" evidence="6">
    <location>
        <begin position="111"/>
        <end position="179"/>
    </location>
</feature>
<dbReference type="RefSeq" id="WP_306883575.1">
    <property type="nucleotide sequence ID" value="NZ_JAUSUL010000001.1"/>
</dbReference>
<dbReference type="AlphaFoldDB" id="A0AAE3VL46"/>
<accession>A0AAE3VL46</accession>
<dbReference type="Gene3D" id="2.40.50.100">
    <property type="match status" value="1"/>
</dbReference>